<evidence type="ECO:0000313" key="3">
    <source>
        <dbReference type="Proteomes" id="UP001219355"/>
    </source>
</evidence>
<evidence type="ECO:0000313" key="2">
    <source>
        <dbReference type="EMBL" id="WEW61272.1"/>
    </source>
</evidence>
<feature type="compositionally biased region" description="Basic and acidic residues" evidence="1">
    <location>
        <begin position="198"/>
        <end position="207"/>
    </location>
</feature>
<feature type="compositionally biased region" description="Basic and acidic residues" evidence="1">
    <location>
        <begin position="131"/>
        <end position="148"/>
    </location>
</feature>
<gene>
    <name evidence="2" type="ORF">PRK78_006762</name>
</gene>
<dbReference type="Proteomes" id="UP001219355">
    <property type="component" value="Chromosome 4"/>
</dbReference>
<accession>A0AAF0IM40</accession>
<feature type="region of interest" description="Disordered" evidence="1">
    <location>
        <begin position="1"/>
        <end position="24"/>
    </location>
</feature>
<keyword evidence="3" id="KW-1185">Reference proteome</keyword>
<feature type="region of interest" description="Disordered" evidence="1">
    <location>
        <begin position="115"/>
        <end position="208"/>
    </location>
</feature>
<reference evidence="2" key="1">
    <citation type="submission" date="2023-03" db="EMBL/GenBank/DDBJ databases">
        <title>Emydomyces testavorans Genome Sequence.</title>
        <authorList>
            <person name="Hoyer L."/>
        </authorList>
    </citation>
    <scope>NUCLEOTIDE SEQUENCE</scope>
    <source>
        <strain evidence="2">16-2883</strain>
    </source>
</reference>
<evidence type="ECO:0000256" key="1">
    <source>
        <dbReference type="SAM" id="MobiDB-lite"/>
    </source>
</evidence>
<feature type="compositionally biased region" description="Basic and acidic residues" evidence="1">
    <location>
        <begin position="164"/>
        <end position="183"/>
    </location>
</feature>
<proteinExistence type="predicted"/>
<feature type="compositionally biased region" description="Polar residues" evidence="1">
    <location>
        <begin position="149"/>
        <end position="162"/>
    </location>
</feature>
<feature type="region of interest" description="Disordered" evidence="1">
    <location>
        <begin position="392"/>
        <end position="441"/>
    </location>
</feature>
<dbReference type="EMBL" id="CP120630">
    <property type="protein sequence ID" value="WEW61272.1"/>
    <property type="molecule type" value="Genomic_DNA"/>
</dbReference>
<feature type="compositionally biased region" description="Acidic residues" evidence="1">
    <location>
        <begin position="402"/>
        <end position="417"/>
    </location>
</feature>
<organism evidence="2 3">
    <name type="scientific">Emydomyces testavorans</name>
    <dbReference type="NCBI Taxonomy" id="2070801"/>
    <lineage>
        <taxon>Eukaryota</taxon>
        <taxon>Fungi</taxon>
        <taxon>Dikarya</taxon>
        <taxon>Ascomycota</taxon>
        <taxon>Pezizomycotina</taxon>
        <taxon>Eurotiomycetes</taxon>
        <taxon>Eurotiomycetidae</taxon>
        <taxon>Onygenales</taxon>
        <taxon>Nannizziopsiaceae</taxon>
        <taxon>Emydomyces</taxon>
    </lineage>
</organism>
<sequence>MAASPAVPGPDDPSDLMTESGSQWGSKQTDYFNVLNKSTDVMMPRIFRHSHKDSLINTDLREQLTSLKREKLLSLDHHSIITSAAGTTEKPTPTGTTAGIFFAFLAVIKQEPYEPDMEHNESVGSQSEPGARTHEPRARTQVQRHEFVTTDTSFHTTETGSSPVEKDSLLVEKDASSVEKDASPVDDDYAPSSQFTDEETHMRRVKPETPTQTLIALFLQLVFETSTLGGRGSDPAENEKLRLEWHIEGKRFRIDSPRVKCVSINDGSLRHKGYPKGRLWGFMDPLAYCSVETKARLKKWDDDGEKGSPDEKVDAQEASQLIGMMCERLTWAKQKGAVDPDKLTEYDRTGGNEKLRLVIIRTKEFDISDGNDLAHAADLILAMGAYFEANGPLMKGDYRKDEEEEGEEEEEEGEVEDEQTRRQMGRKRRRSRLSSSSHSQG</sequence>
<name>A0AAF0IM40_9EURO</name>
<dbReference type="AlphaFoldDB" id="A0AAF0IM40"/>
<feature type="compositionally biased region" description="Basic residues" evidence="1">
    <location>
        <begin position="423"/>
        <end position="432"/>
    </location>
</feature>
<protein>
    <submittedName>
        <fullName evidence="2">Uncharacterized protein</fullName>
    </submittedName>
</protein>